<keyword evidence="9" id="KW-0902">Two-component regulatory system</keyword>
<dbReference type="PANTHER" id="PTHR45528:SF8">
    <property type="entry name" value="HISTIDINE KINASE"/>
    <property type="match status" value="1"/>
</dbReference>
<proteinExistence type="predicted"/>
<feature type="domain" description="Histidine kinase" evidence="14">
    <location>
        <begin position="244"/>
        <end position="469"/>
    </location>
</feature>
<dbReference type="InterPro" id="IPR003661">
    <property type="entry name" value="HisK_dim/P_dom"/>
</dbReference>
<dbReference type="InterPro" id="IPR008358">
    <property type="entry name" value="Sig_transdc_His_kin/Pase_MprB"/>
</dbReference>
<keyword evidence="7 16" id="KW-0418">Kinase</keyword>
<reference evidence="17" key="1">
    <citation type="journal article" date="2023" name="Int. J. Syst. Evol. Microbiol.">
        <title>Claveliimonas bilis gen. nov., sp. nov., deoxycholic acid-producing bacteria isolated from human faeces, and reclassification of Sellimonas monacensis Zenner et al. 2021 as Claveliimonas monacensis comb. nov.</title>
        <authorList>
            <person name="Hisatomi A."/>
            <person name="Kastawa N.W.E.P.G."/>
            <person name="Song I."/>
            <person name="Ohkuma M."/>
            <person name="Fukiya S."/>
            <person name="Sakamoto M."/>
        </authorList>
    </citation>
    <scope>NUCLEOTIDE SEQUENCE [LARGE SCALE GENOMIC DNA]</scope>
    <source>
        <strain evidence="17">12BBH14</strain>
    </source>
</reference>
<evidence type="ECO:0000256" key="11">
    <source>
        <dbReference type="SAM" id="Coils"/>
    </source>
</evidence>
<evidence type="ECO:0000256" key="13">
    <source>
        <dbReference type="SAM" id="Phobius"/>
    </source>
</evidence>
<feature type="coiled-coil region" evidence="11">
    <location>
        <begin position="176"/>
        <end position="203"/>
    </location>
</feature>
<evidence type="ECO:0000256" key="10">
    <source>
        <dbReference type="ARBA" id="ARBA00023136"/>
    </source>
</evidence>
<dbReference type="SMART" id="SM00388">
    <property type="entry name" value="HisKA"/>
    <property type="match status" value="1"/>
</dbReference>
<keyword evidence="4" id="KW-0597">Phosphoprotein</keyword>
<dbReference type="Gene3D" id="3.30.565.10">
    <property type="entry name" value="Histidine kinase-like ATPase, C-terminal domain"/>
    <property type="match status" value="1"/>
</dbReference>
<evidence type="ECO:0000256" key="7">
    <source>
        <dbReference type="ARBA" id="ARBA00022777"/>
    </source>
</evidence>
<dbReference type="PROSITE" id="PS50885">
    <property type="entry name" value="HAMP"/>
    <property type="match status" value="1"/>
</dbReference>
<dbReference type="PANTHER" id="PTHR45528">
    <property type="entry name" value="SENSOR HISTIDINE KINASE CPXA"/>
    <property type="match status" value="1"/>
</dbReference>
<evidence type="ECO:0000256" key="6">
    <source>
        <dbReference type="ARBA" id="ARBA00022692"/>
    </source>
</evidence>
<keyword evidence="5" id="KW-0808">Transferase</keyword>
<dbReference type="Proteomes" id="UP001305815">
    <property type="component" value="Chromosome"/>
</dbReference>
<evidence type="ECO:0000256" key="1">
    <source>
        <dbReference type="ARBA" id="ARBA00000085"/>
    </source>
</evidence>
<evidence type="ECO:0000256" key="12">
    <source>
        <dbReference type="SAM" id="MobiDB-lite"/>
    </source>
</evidence>
<evidence type="ECO:0000256" key="4">
    <source>
        <dbReference type="ARBA" id="ARBA00022553"/>
    </source>
</evidence>
<evidence type="ECO:0000256" key="9">
    <source>
        <dbReference type="ARBA" id="ARBA00023012"/>
    </source>
</evidence>
<evidence type="ECO:0000256" key="5">
    <source>
        <dbReference type="ARBA" id="ARBA00022679"/>
    </source>
</evidence>
<keyword evidence="6 13" id="KW-0812">Transmembrane</keyword>
<keyword evidence="8 13" id="KW-1133">Transmembrane helix</keyword>
<dbReference type="SUPFAM" id="SSF55874">
    <property type="entry name" value="ATPase domain of HSP90 chaperone/DNA topoisomerase II/histidine kinase"/>
    <property type="match status" value="1"/>
</dbReference>
<feature type="domain" description="HAMP" evidence="15">
    <location>
        <begin position="177"/>
        <end position="229"/>
    </location>
</feature>
<dbReference type="SMART" id="SM00387">
    <property type="entry name" value="HATPase_c"/>
    <property type="match status" value="1"/>
</dbReference>
<organism evidence="16 17">
    <name type="scientific">Claveliimonas bilis</name>
    <dbReference type="NCBI Taxonomy" id="3028070"/>
    <lineage>
        <taxon>Bacteria</taxon>
        <taxon>Bacillati</taxon>
        <taxon>Bacillota</taxon>
        <taxon>Clostridia</taxon>
        <taxon>Lachnospirales</taxon>
        <taxon>Lachnospiraceae</taxon>
        <taxon>Claveliimonas</taxon>
    </lineage>
</organism>
<dbReference type="SUPFAM" id="SSF47384">
    <property type="entry name" value="Homodimeric domain of signal transducing histidine kinase"/>
    <property type="match status" value="1"/>
</dbReference>
<name>A0ABM8I1L6_9FIRM</name>
<comment type="catalytic activity">
    <reaction evidence="1">
        <text>ATP + protein L-histidine = ADP + protein N-phospho-L-histidine.</text>
        <dbReference type="EC" id="2.7.13.3"/>
    </reaction>
</comment>
<feature type="compositionally biased region" description="Basic and acidic residues" evidence="12">
    <location>
        <begin position="303"/>
        <end position="321"/>
    </location>
</feature>
<dbReference type="Pfam" id="PF02518">
    <property type="entry name" value="HATPase_c"/>
    <property type="match status" value="1"/>
</dbReference>
<feature type="region of interest" description="Disordered" evidence="12">
    <location>
        <begin position="303"/>
        <end position="322"/>
    </location>
</feature>
<dbReference type="InterPro" id="IPR036097">
    <property type="entry name" value="HisK_dim/P_sf"/>
</dbReference>
<accession>A0ABM8I1L6</accession>
<dbReference type="InterPro" id="IPR003660">
    <property type="entry name" value="HAMP_dom"/>
</dbReference>
<dbReference type="PRINTS" id="PR01780">
    <property type="entry name" value="LANTIREGPROT"/>
</dbReference>
<evidence type="ECO:0000256" key="8">
    <source>
        <dbReference type="ARBA" id="ARBA00022989"/>
    </source>
</evidence>
<evidence type="ECO:0000259" key="14">
    <source>
        <dbReference type="PROSITE" id="PS50109"/>
    </source>
</evidence>
<feature type="transmembrane region" description="Helical" evidence="13">
    <location>
        <begin position="154"/>
        <end position="172"/>
    </location>
</feature>
<dbReference type="InterPro" id="IPR005467">
    <property type="entry name" value="His_kinase_dom"/>
</dbReference>
<comment type="subcellular location">
    <subcellularLocation>
        <location evidence="2">Membrane</location>
        <topology evidence="2">Multi-pass membrane protein</topology>
    </subcellularLocation>
</comment>
<dbReference type="GO" id="GO:0016301">
    <property type="term" value="F:kinase activity"/>
    <property type="evidence" value="ECO:0007669"/>
    <property type="project" value="UniProtKB-KW"/>
</dbReference>
<dbReference type="PROSITE" id="PS50109">
    <property type="entry name" value="HIS_KIN"/>
    <property type="match status" value="1"/>
</dbReference>
<dbReference type="CDD" id="cd00082">
    <property type="entry name" value="HisKA"/>
    <property type="match status" value="1"/>
</dbReference>
<dbReference type="RefSeq" id="WP_316266348.1">
    <property type="nucleotide sequence ID" value="NZ_AP027742.1"/>
</dbReference>
<evidence type="ECO:0000313" key="16">
    <source>
        <dbReference type="EMBL" id="BDZ76766.1"/>
    </source>
</evidence>
<evidence type="ECO:0000259" key="15">
    <source>
        <dbReference type="PROSITE" id="PS50885"/>
    </source>
</evidence>
<dbReference type="InterPro" id="IPR036890">
    <property type="entry name" value="HATPase_C_sf"/>
</dbReference>
<dbReference type="EC" id="2.7.13.3" evidence="3"/>
<keyword evidence="10 13" id="KW-0472">Membrane</keyword>
<keyword evidence="17" id="KW-1185">Reference proteome</keyword>
<keyword evidence="11" id="KW-0175">Coiled coil</keyword>
<feature type="transmembrane region" description="Helical" evidence="13">
    <location>
        <begin position="12"/>
        <end position="39"/>
    </location>
</feature>
<evidence type="ECO:0000256" key="2">
    <source>
        <dbReference type="ARBA" id="ARBA00004141"/>
    </source>
</evidence>
<gene>
    <name evidence="16" type="ORF">Lac1_09490</name>
</gene>
<dbReference type="InterPro" id="IPR050398">
    <property type="entry name" value="HssS/ArlS-like"/>
</dbReference>
<evidence type="ECO:0000256" key="3">
    <source>
        <dbReference type="ARBA" id="ARBA00012438"/>
    </source>
</evidence>
<dbReference type="Pfam" id="PF00512">
    <property type="entry name" value="HisKA"/>
    <property type="match status" value="1"/>
</dbReference>
<dbReference type="EMBL" id="AP027742">
    <property type="protein sequence ID" value="BDZ76766.1"/>
    <property type="molecule type" value="Genomic_DNA"/>
</dbReference>
<dbReference type="Gene3D" id="1.10.287.130">
    <property type="match status" value="1"/>
</dbReference>
<protein>
    <recommendedName>
        <fullName evidence="3">histidine kinase</fullName>
        <ecNumber evidence="3">2.7.13.3</ecNumber>
    </recommendedName>
</protein>
<evidence type="ECO:0000313" key="17">
    <source>
        <dbReference type="Proteomes" id="UP001305815"/>
    </source>
</evidence>
<dbReference type="InterPro" id="IPR003594">
    <property type="entry name" value="HATPase_dom"/>
</dbReference>
<sequence length="469" mass="53986">MERIKRKKKRLYAMFISFLFRFGILAIGLAGLTAVIYMVTVHAGVVRLPSYELDKITRAEGEIRSGGQVEEKLLPDTCRYGVFEKDGTYVYGNLSKEEQEGLWKSQMQSSPALIYGSYWKVIEKENGLTALVEYQVIAKFSNPFLRSVFPNAELLFVGAYFLMFFGTAVALAKRQGKYLQKRLNVLKETAERVEREDLDFEREYSDIQEVDHVLGALYQMKEALQKSLKEQWDIKRQKEDQIASLAHDIKTPLTIIRGNTELLLEEETEEEKREWDQEILDNVREIERYLQILQRTIRQFDGELNRGSKDGQEEKKEEEKNFPASSWIQEICERAQALGRMKKLQICCKAADTDKMVYGRKEECSRALWNIVSNGVDFSPLGGELLIEIKESGEFLAVTVTDDGPGFTKEGLAHATEQFYQADKSRTRKDHYGMGLYIASEIMKEYKGFLQLENAEGRGGKVSLYFRCV</sequence>